<dbReference type="Proteomes" id="UP001217963">
    <property type="component" value="Chromosome IX"/>
</dbReference>
<dbReference type="EMBL" id="CP119070">
    <property type="protein sequence ID" value="WEL39479.1"/>
    <property type="molecule type" value="Genomic_DNA"/>
</dbReference>
<evidence type="ECO:0000313" key="11">
    <source>
        <dbReference type="EMBL" id="WEL39479.1"/>
    </source>
</evidence>
<dbReference type="AlphaFoldDB" id="A0A9Q9C4H6"/>
<dbReference type="InterPro" id="IPR019734">
    <property type="entry name" value="TPR_rpt"/>
</dbReference>
<protein>
    <submittedName>
        <fullName evidence="10">Anaphase-promoting complex subunit 7</fullName>
    </submittedName>
</protein>
<keyword evidence="5" id="KW-0802">TPR repeat</keyword>
<comment type="subcellular location">
    <subcellularLocation>
        <location evidence="1">Mitochondrion outer membrane</location>
        <topology evidence="1">Single-pass membrane protein</topology>
    </subcellularLocation>
</comment>
<dbReference type="GO" id="GO:0008320">
    <property type="term" value="F:protein transmembrane transporter activity"/>
    <property type="evidence" value="ECO:0007669"/>
    <property type="project" value="TreeGrafter"/>
</dbReference>
<organism evidence="10 12">
    <name type="scientific">Encephalitozoon hellem</name>
    <name type="common">Microsporidian parasite</name>
    <dbReference type="NCBI Taxonomy" id="27973"/>
    <lineage>
        <taxon>Eukaryota</taxon>
        <taxon>Fungi</taxon>
        <taxon>Fungi incertae sedis</taxon>
        <taxon>Microsporidia</taxon>
        <taxon>Unikaryonidae</taxon>
        <taxon>Encephalitozoon</taxon>
    </lineage>
</organism>
<dbReference type="GO" id="GO:0030150">
    <property type="term" value="P:protein import into mitochondrial matrix"/>
    <property type="evidence" value="ECO:0007669"/>
    <property type="project" value="TreeGrafter"/>
</dbReference>
<reference evidence="10" key="1">
    <citation type="submission" date="2021-05" db="EMBL/GenBank/DDBJ databases">
        <title>Encephalitozoon hellem ATCC 50604 Complete Genome.</title>
        <authorList>
            <person name="Mascarenhas dos Santos A.C."/>
            <person name="Julian A.T."/>
            <person name="Pombert J.-F."/>
        </authorList>
    </citation>
    <scope>NUCLEOTIDE SEQUENCE</scope>
    <source>
        <strain evidence="10">ATCC 50604</strain>
    </source>
</reference>
<accession>A0A9Q9C4H6</accession>
<dbReference type="PANTHER" id="PTHR46208">
    <property type="entry name" value="MITOCHONDRIAL IMPORT RECEPTOR SUBUNIT TOM70"/>
    <property type="match status" value="1"/>
</dbReference>
<evidence type="ECO:0000256" key="6">
    <source>
        <dbReference type="ARBA" id="ARBA00022989"/>
    </source>
</evidence>
<dbReference type="SUPFAM" id="SSF48452">
    <property type="entry name" value="TPR-like"/>
    <property type="match status" value="1"/>
</dbReference>
<keyword evidence="6" id="KW-1133">Transmembrane helix</keyword>
<evidence type="ECO:0000256" key="2">
    <source>
        <dbReference type="ARBA" id="ARBA00022692"/>
    </source>
</evidence>
<keyword evidence="3" id="KW-0677">Repeat</keyword>
<evidence type="ECO:0000313" key="13">
    <source>
        <dbReference type="Proteomes" id="UP001217963"/>
    </source>
</evidence>
<dbReference type="OrthoDB" id="10250354at2759"/>
<keyword evidence="8" id="KW-0472">Membrane</keyword>
<proteinExistence type="inferred from homology"/>
<dbReference type="GO" id="GO:0030943">
    <property type="term" value="F:mitochondrion targeting sequence binding"/>
    <property type="evidence" value="ECO:0007669"/>
    <property type="project" value="TreeGrafter"/>
</dbReference>
<dbReference type="Gene3D" id="1.25.40.10">
    <property type="entry name" value="Tetratricopeptide repeat domain"/>
    <property type="match status" value="2"/>
</dbReference>
<evidence type="ECO:0000256" key="4">
    <source>
        <dbReference type="ARBA" id="ARBA00022787"/>
    </source>
</evidence>
<dbReference type="GO" id="GO:0045039">
    <property type="term" value="P:protein insertion into mitochondrial inner membrane"/>
    <property type="evidence" value="ECO:0007669"/>
    <property type="project" value="TreeGrafter"/>
</dbReference>
<keyword evidence="4" id="KW-1000">Mitochondrion outer membrane</keyword>
<keyword evidence="13" id="KW-1185">Reference proteome</keyword>
<evidence type="ECO:0000256" key="8">
    <source>
        <dbReference type="ARBA" id="ARBA00023136"/>
    </source>
</evidence>
<comment type="similarity">
    <text evidence="9">Belongs to the Tom70 family.</text>
</comment>
<reference evidence="11 13" key="2">
    <citation type="submission" date="2023-02" db="EMBL/GenBank/DDBJ databases">
        <title>Encephalitozoon hellem ATCC 50451 complete genome.</title>
        <authorList>
            <person name="Mascarenhas dos Santos A.C."/>
            <person name="Julian A.T."/>
            <person name="Pombert J.-F."/>
        </authorList>
    </citation>
    <scope>NUCLEOTIDE SEQUENCE [LARGE SCALE GENOMIC DNA]</scope>
    <source>
        <strain evidence="11 13">ATCC 50451</strain>
    </source>
</reference>
<dbReference type="EMBL" id="CP075155">
    <property type="protein sequence ID" value="UTX43994.1"/>
    <property type="molecule type" value="Genomic_DNA"/>
</dbReference>
<dbReference type="PANTHER" id="PTHR46208:SF1">
    <property type="entry name" value="MITOCHONDRIAL IMPORT RECEPTOR SUBUNIT TOM70"/>
    <property type="match status" value="1"/>
</dbReference>
<evidence type="ECO:0000313" key="10">
    <source>
        <dbReference type="EMBL" id="UTX43994.1"/>
    </source>
</evidence>
<evidence type="ECO:0000256" key="5">
    <source>
        <dbReference type="ARBA" id="ARBA00022803"/>
    </source>
</evidence>
<dbReference type="Proteomes" id="UP001059546">
    <property type="component" value="Chromosome IX"/>
</dbReference>
<dbReference type="GO" id="GO:0005741">
    <property type="term" value="C:mitochondrial outer membrane"/>
    <property type="evidence" value="ECO:0007669"/>
    <property type="project" value="UniProtKB-SubCell"/>
</dbReference>
<evidence type="ECO:0000256" key="3">
    <source>
        <dbReference type="ARBA" id="ARBA00022737"/>
    </source>
</evidence>
<evidence type="ECO:0000256" key="7">
    <source>
        <dbReference type="ARBA" id="ARBA00023128"/>
    </source>
</evidence>
<evidence type="ECO:0000256" key="9">
    <source>
        <dbReference type="ARBA" id="ARBA00038030"/>
    </source>
</evidence>
<dbReference type="SMART" id="SM00028">
    <property type="entry name" value="TPR"/>
    <property type="match status" value="3"/>
</dbReference>
<sequence length="477" mass="55330">MVGRKTSAFLTIAIMSGAMLVCQGVRVWRRNKRERSILEHMERGLLLLKEKVYSEAALSYLRCLSIMEEGDERLVNVYNNLAICLAKIKAYKEAALYAERSLKINILENEKALRLRYECHKALDMRRETLCDAFLCGLVTKDEKYRKLAQEILKMEAEGEAKKMAGEREASPSRISYESFFGTFPDLFGNESFVNDELVRLIRDGKYDEAFEKAGKRDDSISKFVTAGMMHVRGNDMASISLLEHEKMIFSICLREYLKSLHGRMPMDIEDFVVKNSKSVSVLFYASKIHLNLKNYELYEKFIAMAMECEEHDFLYVDRIIYEVGHGRNEKAEEFLDKALESHPLSIHVLSIACEYYLRCKDTAKLEAIMSSFEKHYREDPRFFLFKGIVAQARNDVSDAERYFRLAIKTDARFFKPYVYLGGILLGRNDKSSREVYEEALKCAVSYDELFLVEQALILIDVQEKIIRIYPDVLKAF</sequence>
<evidence type="ECO:0000313" key="12">
    <source>
        <dbReference type="Proteomes" id="UP001059546"/>
    </source>
</evidence>
<keyword evidence="7" id="KW-0496">Mitochondrion</keyword>
<gene>
    <name evidence="10" type="ORF">GPU96_09g17740</name>
    <name evidence="11" type="ORF">PFJ87_09g01070</name>
</gene>
<name>A0A9Q9C4H6_ENCHE</name>
<keyword evidence="2" id="KW-0812">Transmembrane</keyword>
<dbReference type="InterPro" id="IPR011990">
    <property type="entry name" value="TPR-like_helical_dom_sf"/>
</dbReference>
<evidence type="ECO:0000256" key="1">
    <source>
        <dbReference type="ARBA" id="ARBA00004572"/>
    </source>
</evidence>